<dbReference type="AlphaFoldDB" id="A0A5C8KYA0"/>
<feature type="chain" id="PRO_5023129654" description="DUF3019 domain-containing protein" evidence="1">
    <location>
        <begin position="27"/>
        <end position="169"/>
    </location>
</feature>
<evidence type="ECO:0000313" key="2">
    <source>
        <dbReference type="EMBL" id="TXK64337.1"/>
    </source>
</evidence>
<dbReference type="RefSeq" id="WP_147891149.1">
    <property type="nucleotide sequence ID" value="NZ_VRTS01000003.1"/>
</dbReference>
<keyword evidence="3" id="KW-1185">Reference proteome</keyword>
<name>A0A5C8KYA0_9GAMM</name>
<reference evidence="2 3" key="1">
    <citation type="submission" date="2019-08" db="EMBL/GenBank/DDBJ databases">
        <authorList>
            <person name="Karlyshev A.V."/>
        </authorList>
    </citation>
    <scope>NUCLEOTIDE SEQUENCE [LARGE SCALE GENOMIC DNA]</scope>
    <source>
        <strain evidence="2 3">Alg18-2.2</strain>
    </source>
</reference>
<evidence type="ECO:0008006" key="4">
    <source>
        <dbReference type="Google" id="ProtNLM"/>
    </source>
</evidence>
<keyword evidence="1" id="KW-0732">Signal</keyword>
<dbReference type="EMBL" id="VRTS01000003">
    <property type="protein sequence ID" value="TXK64337.1"/>
    <property type="molecule type" value="Genomic_DNA"/>
</dbReference>
<comment type="caution">
    <text evidence="2">The sequence shown here is derived from an EMBL/GenBank/DDBJ whole genome shotgun (WGS) entry which is preliminary data.</text>
</comment>
<protein>
    <recommendedName>
        <fullName evidence="4">DUF3019 domain-containing protein</fullName>
    </recommendedName>
</protein>
<evidence type="ECO:0000256" key="1">
    <source>
        <dbReference type="SAM" id="SignalP"/>
    </source>
</evidence>
<accession>A0A5C8KYA0</accession>
<evidence type="ECO:0000313" key="3">
    <source>
        <dbReference type="Proteomes" id="UP000321248"/>
    </source>
</evidence>
<dbReference type="OrthoDB" id="5975261at2"/>
<gene>
    <name evidence="2" type="ORF">FU658_05400</name>
</gene>
<dbReference type="Proteomes" id="UP000321248">
    <property type="component" value="Unassembled WGS sequence"/>
</dbReference>
<feature type="signal peptide" evidence="1">
    <location>
        <begin position="1"/>
        <end position="26"/>
    </location>
</feature>
<sequence>MCDFQQLKKCAAFVVLGAALGTGASAIASIDPPRGAGSPEGQAPRVGQNGAAHLPLKRGFYVHPEVACGEASAASLLLFRGAAISGSRDLCSFQQVLQIASDTWQVHESCEVSEGGRAWVVDSQSTWRITSPTSFERTNEEGWEVRARLCEQSSLPEPWKDNDIGDLLH</sequence>
<organism evidence="2 3">
    <name type="scientific">Alkalisalibacterium limincola</name>
    <dbReference type="NCBI Taxonomy" id="2699169"/>
    <lineage>
        <taxon>Bacteria</taxon>
        <taxon>Pseudomonadati</taxon>
        <taxon>Pseudomonadota</taxon>
        <taxon>Gammaproteobacteria</taxon>
        <taxon>Lysobacterales</taxon>
        <taxon>Lysobacteraceae</taxon>
        <taxon>Alkalisalibacterium</taxon>
    </lineage>
</organism>
<proteinExistence type="predicted"/>